<evidence type="ECO:0008006" key="3">
    <source>
        <dbReference type="Google" id="ProtNLM"/>
    </source>
</evidence>
<dbReference type="InterPro" id="IPR043502">
    <property type="entry name" value="DNA/RNA_pol_sf"/>
</dbReference>
<keyword evidence="2" id="KW-1185">Reference proteome</keyword>
<dbReference type="SUPFAM" id="SSF56672">
    <property type="entry name" value="DNA/RNA polymerases"/>
    <property type="match status" value="1"/>
</dbReference>
<evidence type="ECO:0000313" key="2">
    <source>
        <dbReference type="Proteomes" id="UP000054560"/>
    </source>
</evidence>
<dbReference type="STRING" id="667725.A0A0L0G268"/>
<dbReference type="RefSeq" id="XP_014156823.1">
    <property type="nucleotide sequence ID" value="XM_014301348.1"/>
</dbReference>
<gene>
    <name evidence="1" type="ORF">SARC_04814</name>
</gene>
<dbReference type="InterPro" id="IPR043128">
    <property type="entry name" value="Rev_trsase/Diguanyl_cyclase"/>
</dbReference>
<name>A0A0L0G268_9EUKA</name>
<dbReference type="AlphaFoldDB" id="A0A0L0G268"/>
<dbReference type="GeneID" id="25905318"/>
<dbReference type="Proteomes" id="UP000054560">
    <property type="component" value="Unassembled WGS sequence"/>
</dbReference>
<dbReference type="EMBL" id="KQ241880">
    <property type="protein sequence ID" value="KNC82921.1"/>
    <property type="molecule type" value="Genomic_DNA"/>
</dbReference>
<dbReference type="Gene3D" id="3.30.70.270">
    <property type="match status" value="1"/>
</dbReference>
<sequence>MVDLKLKEGAKPIRRVYGTKDPFKQRVETRLVDKLHKVGHVEPEDPYSFSRWTGPPRITSFSIYKSLSQPRRTSSIMQRGPSYHQLMLAPSCRHLLTFFTRDGRFHQPACLVEGVQNGCFDMQHFMTITFQAIVALVAYLDDLTIVAKLRVDNTYIGSIVYHWDDVDDTLDIMISRDIQLQPTKSQIMKLPKEIVHLFGRDIQDHGSRIDQRRLEDFLTAPAPKDRKELVSLLAMLSW</sequence>
<proteinExistence type="predicted"/>
<organism evidence="1 2">
    <name type="scientific">Sphaeroforma arctica JP610</name>
    <dbReference type="NCBI Taxonomy" id="667725"/>
    <lineage>
        <taxon>Eukaryota</taxon>
        <taxon>Ichthyosporea</taxon>
        <taxon>Ichthyophonida</taxon>
        <taxon>Sphaeroforma</taxon>
    </lineage>
</organism>
<protein>
    <recommendedName>
        <fullName evidence="3">Reverse transcriptase domain-containing protein</fullName>
    </recommendedName>
</protein>
<evidence type="ECO:0000313" key="1">
    <source>
        <dbReference type="EMBL" id="KNC82921.1"/>
    </source>
</evidence>
<accession>A0A0L0G268</accession>
<dbReference type="Gene3D" id="3.10.10.10">
    <property type="entry name" value="HIV Type 1 Reverse Transcriptase, subunit A, domain 1"/>
    <property type="match status" value="1"/>
</dbReference>
<reference evidence="1 2" key="1">
    <citation type="submission" date="2011-02" db="EMBL/GenBank/DDBJ databases">
        <title>The Genome Sequence of Sphaeroforma arctica JP610.</title>
        <authorList>
            <consortium name="The Broad Institute Genome Sequencing Platform"/>
            <person name="Russ C."/>
            <person name="Cuomo C."/>
            <person name="Young S.K."/>
            <person name="Zeng Q."/>
            <person name="Gargeya S."/>
            <person name="Alvarado L."/>
            <person name="Berlin A."/>
            <person name="Chapman S.B."/>
            <person name="Chen Z."/>
            <person name="Freedman E."/>
            <person name="Gellesch M."/>
            <person name="Goldberg J."/>
            <person name="Griggs A."/>
            <person name="Gujja S."/>
            <person name="Heilman E."/>
            <person name="Heiman D."/>
            <person name="Howarth C."/>
            <person name="Mehta T."/>
            <person name="Neiman D."/>
            <person name="Pearson M."/>
            <person name="Roberts A."/>
            <person name="Saif S."/>
            <person name="Shea T."/>
            <person name="Shenoy N."/>
            <person name="Sisk P."/>
            <person name="Stolte C."/>
            <person name="Sykes S."/>
            <person name="White J."/>
            <person name="Yandava C."/>
            <person name="Burger G."/>
            <person name="Gray M.W."/>
            <person name="Holland P.W.H."/>
            <person name="King N."/>
            <person name="Lang F.B.F."/>
            <person name="Roger A.J."/>
            <person name="Ruiz-Trillo I."/>
            <person name="Haas B."/>
            <person name="Nusbaum C."/>
            <person name="Birren B."/>
        </authorList>
    </citation>
    <scope>NUCLEOTIDE SEQUENCE [LARGE SCALE GENOMIC DNA]</scope>
    <source>
        <strain evidence="1 2">JP610</strain>
    </source>
</reference>
<dbReference type="OrthoDB" id="5829234at2759"/>